<evidence type="ECO:0000313" key="5">
    <source>
        <dbReference type="Proteomes" id="UP000429607"/>
    </source>
</evidence>
<reference evidence="5 7" key="1">
    <citation type="submission" date="2018-09" db="EMBL/GenBank/DDBJ databases">
        <title>Genomic investigation of the strawberry pathogen Phytophthora fragariae indicates pathogenicity is determined by transcriptional variation in three key races.</title>
        <authorList>
            <person name="Adams T.M."/>
            <person name="Armitage A.D."/>
            <person name="Sobczyk M.K."/>
            <person name="Bates H.J."/>
            <person name="Dunwell J.M."/>
            <person name="Nellist C.F."/>
            <person name="Harrison R.J."/>
        </authorList>
    </citation>
    <scope>NUCLEOTIDE SEQUENCE [LARGE SCALE GENOMIC DNA]</scope>
    <source>
        <strain evidence="3 5">SCRP249</strain>
        <strain evidence="2 7">SCRP324</strain>
        <strain evidence="4 6">SCRP333</strain>
    </source>
</reference>
<dbReference type="Proteomes" id="UP000429607">
    <property type="component" value="Unassembled WGS sequence"/>
</dbReference>
<evidence type="ECO:0008006" key="8">
    <source>
        <dbReference type="Google" id="ProtNLM"/>
    </source>
</evidence>
<gene>
    <name evidence="3" type="ORF">PR001_g31046</name>
    <name evidence="2" type="ORF">PR002_g30923</name>
    <name evidence="4" type="ORF">PR003_g32185</name>
</gene>
<protein>
    <recommendedName>
        <fullName evidence="8">RxLR effector protein</fullName>
    </recommendedName>
</protein>
<dbReference type="OrthoDB" id="10270144at2759"/>
<feature type="signal peptide" evidence="1">
    <location>
        <begin position="1"/>
        <end position="29"/>
    </location>
</feature>
<evidence type="ECO:0000313" key="2">
    <source>
        <dbReference type="EMBL" id="KAE8958243.1"/>
    </source>
</evidence>
<sequence>MQGKRTSCLVIPFLLGASVCSCQLGAASAYPTRGYAGLEQPRPAQIFAETLPCIRI</sequence>
<dbReference type="EMBL" id="QXFV01007593">
    <property type="protein sequence ID" value="KAE8958460.1"/>
    <property type="molecule type" value="Genomic_DNA"/>
</dbReference>
<evidence type="ECO:0000313" key="4">
    <source>
        <dbReference type="EMBL" id="KAE9266267.1"/>
    </source>
</evidence>
<keyword evidence="1" id="KW-0732">Signal</keyword>
<proteinExistence type="predicted"/>
<accession>A0A6A3GLF9</accession>
<dbReference type="EMBL" id="QXFT01007468">
    <property type="protein sequence ID" value="KAE9266267.1"/>
    <property type="molecule type" value="Genomic_DNA"/>
</dbReference>
<evidence type="ECO:0000313" key="7">
    <source>
        <dbReference type="Proteomes" id="UP000435112"/>
    </source>
</evidence>
<dbReference type="Proteomes" id="UP000435112">
    <property type="component" value="Unassembled WGS sequence"/>
</dbReference>
<evidence type="ECO:0000313" key="6">
    <source>
        <dbReference type="Proteomes" id="UP000434957"/>
    </source>
</evidence>
<name>A0A6A3GLF9_9STRA</name>
<evidence type="ECO:0000313" key="3">
    <source>
        <dbReference type="EMBL" id="KAE8958460.1"/>
    </source>
</evidence>
<dbReference type="AlphaFoldDB" id="A0A6A3GLF9"/>
<organism evidence="2 7">
    <name type="scientific">Phytophthora rubi</name>
    <dbReference type="NCBI Taxonomy" id="129364"/>
    <lineage>
        <taxon>Eukaryota</taxon>
        <taxon>Sar</taxon>
        <taxon>Stramenopiles</taxon>
        <taxon>Oomycota</taxon>
        <taxon>Peronosporomycetes</taxon>
        <taxon>Peronosporales</taxon>
        <taxon>Peronosporaceae</taxon>
        <taxon>Phytophthora</taxon>
    </lineage>
</organism>
<evidence type="ECO:0000256" key="1">
    <source>
        <dbReference type="SAM" id="SignalP"/>
    </source>
</evidence>
<dbReference type="PROSITE" id="PS51257">
    <property type="entry name" value="PROKAR_LIPOPROTEIN"/>
    <property type="match status" value="1"/>
</dbReference>
<dbReference type="Proteomes" id="UP000434957">
    <property type="component" value="Unassembled WGS sequence"/>
</dbReference>
<keyword evidence="6" id="KW-1185">Reference proteome</keyword>
<dbReference type="EMBL" id="QXFU01007552">
    <property type="protein sequence ID" value="KAE8958243.1"/>
    <property type="molecule type" value="Genomic_DNA"/>
</dbReference>
<feature type="chain" id="PRO_5036163944" description="RxLR effector protein" evidence="1">
    <location>
        <begin position="30"/>
        <end position="56"/>
    </location>
</feature>
<comment type="caution">
    <text evidence="2">The sequence shown here is derived from an EMBL/GenBank/DDBJ whole genome shotgun (WGS) entry which is preliminary data.</text>
</comment>